<dbReference type="InterPro" id="IPR027795">
    <property type="entry name" value="CASTOR_ACT_dom"/>
</dbReference>
<dbReference type="SUPFAM" id="SSF55021">
    <property type="entry name" value="ACT-like"/>
    <property type="match status" value="2"/>
</dbReference>
<protein>
    <submittedName>
        <fullName evidence="3">ACT domain-containing protein</fullName>
    </submittedName>
</protein>
<evidence type="ECO:0000313" key="3">
    <source>
        <dbReference type="EMBL" id="URI15300.1"/>
    </source>
</evidence>
<dbReference type="InterPro" id="IPR045865">
    <property type="entry name" value="ACT-like_dom_sf"/>
</dbReference>
<dbReference type="Proteomes" id="UP001055429">
    <property type="component" value="Chromosome"/>
</dbReference>
<reference evidence="3" key="1">
    <citation type="submission" date="2022-05" db="EMBL/GenBank/DDBJ databases">
        <title>Brevundimonas albigilva TT17 genome sequence.</title>
        <authorList>
            <person name="Lee K."/>
            <person name="Son H."/>
        </authorList>
    </citation>
    <scope>NUCLEOTIDE SEQUENCE</scope>
    <source>
        <strain evidence="3">TT17</strain>
    </source>
</reference>
<name>A0ABY4SMI7_9CAUL</name>
<organism evidence="3 4">
    <name type="scientific">Brevundimonas albigilva</name>
    <dbReference type="NCBI Taxonomy" id="1312364"/>
    <lineage>
        <taxon>Bacteria</taxon>
        <taxon>Pseudomonadati</taxon>
        <taxon>Pseudomonadota</taxon>
        <taxon>Alphaproteobacteria</taxon>
        <taxon>Caulobacterales</taxon>
        <taxon>Caulobacteraceae</taxon>
        <taxon>Brevundimonas</taxon>
    </lineage>
</organism>
<dbReference type="EMBL" id="CP097649">
    <property type="protein sequence ID" value="URI15300.1"/>
    <property type="molecule type" value="Genomic_DNA"/>
</dbReference>
<dbReference type="InterPro" id="IPR018717">
    <property type="entry name" value="DUF2241"/>
</dbReference>
<evidence type="ECO:0000313" key="4">
    <source>
        <dbReference type="Proteomes" id="UP001055429"/>
    </source>
</evidence>
<evidence type="ECO:0000259" key="1">
    <source>
        <dbReference type="Pfam" id="PF10000"/>
    </source>
</evidence>
<dbReference type="Pfam" id="PF10000">
    <property type="entry name" value="ACT_3"/>
    <property type="match status" value="1"/>
</dbReference>
<gene>
    <name evidence="3" type="ORF">M8231_16170</name>
</gene>
<dbReference type="PANTHER" id="PTHR39199:SF1">
    <property type="entry name" value="BLR5128 PROTEIN"/>
    <property type="match status" value="1"/>
</dbReference>
<dbReference type="PANTHER" id="PTHR39199">
    <property type="entry name" value="BLR5128 PROTEIN"/>
    <property type="match status" value="1"/>
</dbReference>
<dbReference type="Pfam" id="PF13840">
    <property type="entry name" value="ACT_7"/>
    <property type="match status" value="1"/>
</dbReference>
<feature type="domain" description="CASTOR ACT" evidence="2">
    <location>
        <begin position="72"/>
        <end position="125"/>
    </location>
</feature>
<sequence length="134" mass="14022">MSDLGAMLRGMTPRLDAETYRFCSITSDAEVAALWGESLSLFREDEGATLILREAAAAQHGLPPSPPMQQIVLEVFSALEGVGLTAAVASALANEGIACNMVAAFHHDHVFVLASSSAKALAVLQSLQNKAIAV</sequence>
<proteinExistence type="predicted"/>
<accession>A0ABY4SMI7</accession>
<keyword evidence="4" id="KW-1185">Reference proteome</keyword>
<dbReference type="Gene3D" id="3.30.2130.10">
    <property type="entry name" value="VC0802-like"/>
    <property type="match status" value="1"/>
</dbReference>
<evidence type="ECO:0000259" key="2">
    <source>
        <dbReference type="Pfam" id="PF13840"/>
    </source>
</evidence>
<dbReference type="RefSeq" id="WP_250201946.1">
    <property type="nucleotide sequence ID" value="NZ_CP097649.1"/>
</dbReference>
<feature type="domain" description="DUF2241" evidence="1">
    <location>
        <begin position="2"/>
        <end position="65"/>
    </location>
</feature>